<evidence type="ECO:0000313" key="2">
    <source>
        <dbReference type="Proteomes" id="UP000250919"/>
    </source>
</evidence>
<evidence type="ECO:0000313" key="1">
    <source>
        <dbReference type="EMBL" id="RAX10915.1"/>
    </source>
</evidence>
<accession>A0A329X3F1</accession>
<gene>
    <name evidence="1" type="ORF">CKY02_14540</name>
</gene>
<organism evidence="1 2">
    <name type="scientific">Photorhabdus bodei</name>
    <dbReference type="NCBI Taxonomy" id="2029681"/>
    <lineage>
        <taxon>Bacteria</taxon>
        <taxon>Pseudomonadati</taxon>
        <taxon>Pseudomonadota</taxon>
        <taxon>Gammaproteobacteria</taxon>
        <taxon>Enterobacterales</taxon>
        <taxon>Morganellaceae</taxon>
        <taxon>Photorhabdus</taxon>
    </lineage>
</organism>
<comment type="caution">
    <text evidence="1">The sequence shown here is derived from an EMBL/GenBank/DDBJ whole genome shotgun (WGS) entry which is preliminary data.</text>
</comment>
<protein>
    <submittedName>
        <fullName evidence="1">Uncharacterized protein</fullName>
    </submittedName>
</protein>
<sequence length="89" mass="10201">MWTIGGATSRGKLTNVKAENVDDKYRVSGVINYELYDKFTDPYDMKDLTGKEWNPNGTPYVITGEWSESVNFDVNKDIYENKIKPMLGQ</sequence>
<reference evidence="1 2" key="1">
    <citation type="journal article" date="2018" name="Int. J. Syst. Evol. Microbiol.">
        <title>Whole-genome-based revisit of Photorhabdus phylogeny: proposal for the elevation of most Photorhabdus subspecies to the species level and description of one novel species Photorhabdus bodei sp. nov., and one novel subspecies Photorhabdus laumondii subsp. clarkei subsp. nov.</title>
        <authorList>
            <person name="Machado R.A.R."/>
            <person name="Wuthrich D."/>
            <person name="Kuhnert P."/>
            <person name="Arce C.C.M."/>
            <person name="Thonen L."/>
            <person name="Ruiz C."/>
            <person name="Zhang X."/>
            <person name="Robert C.A.M."/>
            <person name="Karimi J."/>
            <person name="Kamali S."/>
            <person name="Ma J."/>
            <person name="Bruggmann R."/>
            <person name="Erb M."/>
        </authorList>
    </citation>
    <scope>NUCLEOTIDE SEQUENCE [LARGE SCALE GENOMIC DNA]</scope>
    <source>
        <strain evidence="1 2">LJ24-63</strain>
    </source>
</reference>
<name>A0A329X3F1_9GAMM</name>
<dbReference type="AlphaFoldDB" id="A0A329X3F1"/>
<proteinExistence type="predicted"/>
<dbReference type="EMBL" id="NSCM01000026">
    <property type="protein sequence ID" value="RAX10915.1"/>
    <property type="molecule type" value="Genomic_DNA"/>
</dbReference>
<dbReference type="Proteomes" id="UP000250919">
    <property type="component" value="Unassembled WGS sequence"/>
</dbReference>